<dbReference type="AlphaFoldDB" id="A0A218NMD8"/>
<dbReference type="InterPro" id="IPR041698">
    <property type="entry name" value="Methyltransf_25"/>
</dbReference>
<sequence>MVRDIRDLYNTYWRQESIRLKEDAYHSIEFSTTLMFLSKYLPKGGLILDAGGGTGVYTMELAKKGHDVVLLDLSKENIDEAKKEITKLKEKRRVKDTIVGDITDLSRFKDSTFDAVLCLGGPISLVYGKSNRRKAMSELVRVAKPGAPIFISVMNRYGYALLAPRGWPKEIATTNFVNALTKG</sequence>
<keyword evidence="2" id="KW-0808">Transferase</keyword>
<evidence type="ECO:0000313" key="3">
    <source>
        <dbReference type="Proteomes" id="UP000197679"/>
    </source>
</evidence>
<dbReference type="OrthoDB" id="1018at2157"/>
<feature type="domain" description="Methyltransferase" evidence="1">
    <location>
        <begin position="47"/>
        <end position="146"/>
    </location>
</feature>
<keyword evidence="3" id="KW-1185">Reference proteome</keyword>
<dbReference type="PANTHER" id="PTHR43591">
    <property type="entry name" value="METHYLTRANSFERASE"/>
    <property type="match status" value="1"/>
</dbReference>
<evidence type="ECO:0000259" key="1">
    <source>
        <dbReference type="Pfam" id="PF13649"/>
    </source>
</evidence>
<gene>
    <name evidence="2" type="ORF">Mia14_0296</name>
</gene>
<dbReference type="GO" id="GO:0032259">
    <property type="term" value="P:methylation"/>
    <property type="evidence" value="ECO:0007669"/>
    <property type="project" value="UniProtKB-KW"/>
</dbReference>
<dbReference type="Pfam" id="PF13649">
    <property type="entry name" value="Methyltransf_25"/>
    <property type="match status" value="1"/>
</dbReference>
<dbReference type="GeneID" id="33313853"/>
<dbReference type="RefSeq" id="WP_088819788.1">
    <property type="nucleotide sequence ID" value="NZ_CP019964.1"/>
</dbReference>
<reference evidence="2 3" key="1">
    <citation type="journal article" date="2017" name="Nat. Commun.">
        <title>'ARMAN' archaea depend on association with euryarchaeal host in culture and in situ.</title>
        <authorList>
            <person name="Golyshina O."/>
            <person name="Toshchakov S."/>
            <person name="Makarova K."/>
            <person name="Gavrilov S."/>
            <person name="Korzhenkov A."/>
            <person name="La Cono V."/>
            <person name="Arcadi E."/>
            <person name="Nechitaylo T."/>
            <person name="Ferrer M."/>
            <person name="Kublanov I."/>
            <person name="Wolf Y."/>
            <person name="Yakimov M."/>
            <person name="Golyshin P."/>
            <person name="Slesarev A."/>
            <person name="Kozyavkin S."/>
        </authorList>
    </citation>
    <scope>NUCLEOTIDE SEQUENCE [LARGE SCALE GENOMIC DNA]</scope>
    <source>
        <strain evidence="2 3">Mia14</strain>
    </source>
</reference>
<dbReference type="GO" id="GO:0008168">
    <property type="term" value="F:methyltransferase activity"/>
    <property type="evidence" value="ECO:0007669"/>
    <property type="project" value="UniProtKB-KW"/>
</dbReference>
<dbReference type="InterPro" id="IPR029063">
    <property type="entry name" value="SAM-dependent_MTases_sf"/>
</dbReference>
<dbReference type="EMBL" id="CP019964">
    <property type="protein sequence ID" value="ASI13626.1"/>
    <property type="molecule type" value="Genomic_DNA"/>
</dbReference>
<dbReference type="KEGG" id="marh:Mia14_0296"/>
<evidence type="ECO:0000313" key="2">
    <source>
        <dbReference type="EMBL" id="ASI13626.1"/>
    </source>
</evidence>
<keyword evidence="2" id="KW-0489">Methyltransferase</keyword>
<dbReference type="Gene3D" id="3.40.50.150">
    <property type="entry name" value="Vaccinia Virus protein VP39"/>
    <property type="match status" value="1"/>
</dbReference>
<dbReference type="CDD" id="cd02440">
    <property type="entry name" value="AdoMet_MTases"/>
    <property type="match status" value="1"/>
</dbReference>
<organism evidence="2 3">
    <name type="scientific">Candidatus Mancarchaeum acidiphilum</name>
    <dbReference type="NCBI Taxonomy" id="1920749"/>
    <lineage>
        <taxon>Archaea</taxon>
        <taxon>Candidatus Micrarchaeota</taxon>
        <taxon>Candidatus Mancarchaeum</taxon>
    </lineage>
</organism>
<dbReference type="Proteomes" id="UP000197679">
    <property type="component" value="Chromosome"/>
</dbReference>
<accession>A0A218NMD8</accession>
<protein>
    <submittedName>
        <fullName evidence="2">SAM-dependent methyltransferase</fullName>
    </submittedName>
</protein>
<proteinExistence type="predicted"/>
<dbReference type="SUPFAM" id="SSF53335">
    <property type="entry name" value="S-adenosyl-L-methionine-dependent methyltransferases"/>
    <property type="match status" value="1"/>
</dbReference>
<name>A0A218NMD8_9ARCH</name>